<name>A0A5E4NHB6_9HEMI</name>
<dbReference type="PROSITE" id="PS51352">
    <property type="entry name" value="THIOREDOXIN_2"/>
    <property type="match status" value="1"/>
</dbReference>
<dbReference type="AlphaFoldDB" id="A0A5E4NHB6"/>
<dbReference type="OrthoDB" id="2121326at2759"/>
<dbReference type="PRINTS" id="PR00421">
    <property type="entry name" value="THIOREDOXIN"/>
</dbReference>
<dbReference type="PANTHER" id="PTHR46115">
    <property type="entry name" value="THIOREDOXIN-LIKE PROTEIN 1"/>
    <property type="match status" value="1"/>
</dbReference>
<dbReference type="Gene3D" id="2.60.120.470">
    <property type="entry name" value="PITH domain"/>
    <property type="match status" value="1"/>
</dbReference>
<gene>
    <name evidence="4" type="ORF">CINCED_3A002861</name>
</gene>
<dbReference type="InterPro" id="IPR008979">
    <property type="entry name" value="Galactose-bd-like_sf"/>
</dbReference>
<keyword evidence="1" id="KW-1015">Disulfide bond</keyword>
<organism evidence="4 5">
    <name type="scientific">Cinara cedri</name>
    <dbReference type="NCBI Taxonomy" id="506608"/>
    <lineage>
        <taxon>Eukaryota</taxon>
        <taxon>Metazoa</taxon>
        <taxon>Ecdysozoa</taxon>
        <taxon>Arthropoda</taxon>
        <taxon>Hexapoda</taxon>
        <taxon>Insecta</taxon>
        <taxon>Pterygota</taxon>
        <taxon>Neoptera</taxon>
        <taxon>Paraneoptera</taxon>
        <taxon>Hemiptera</taxon>
        <taxon>Sternorrhyncha</taxon>
        <taxon>Aphidomorpha</taxon>
        <taxon>Aphidoidea</taxon>
        <taxon>Aphididae</taxon>
        <taxon>Lachninae</taxon>
        <taxon>Cinara</taxon>
    </lineage>
</organism>
<dbReference type="SUPFAM" id="SSF49785">
    <property type="entry name" value="Galactose-binding domain-like"/>
    <property type="match status" value="1"/>
</dbReference>
<reference evidence="4 5" key="1">
    <citation type="submission" date="2019-08" db="EMBL/GenBank/DDBJ databases">
        <authorList>
            <person name="Alioto T."/>
            <person name="Alioto T."/>
            <person name="Gomez Garrido J."/>
        </authorList>
    </citation>
    <scope>NUCLEOTIDE SEQUENCE [LARGE SCALE GENOMIC DNA]</scope>
</reference>
<evidence type="ECO:0000259" key="3">
    <source>
        <dbReference type="PROSITE" id="PS51532"/>
    </source>
</evidence>
<dbReference type="GO" id="GO:0005737">
    <property type="term" value="C:cytoplasm"/>
    <property type="evidence" value="ECO:0007669"/>
    <property type="project" value="UniProtKB-ARBA"/>
</dbReference>
<dbReference type="SUPFAM" id="SSF52833">
    <property type="entry name" value="Thioredoxin-like"/>
    <property type="match status" value="1"/>
</dbReference>
<dbReference type="InterPro" id="IPR036249">
    <property type="entry name" value="Thioredoxin-like_sf"/>
</dbReference>
<dbReference type="Proteomes" id="UP000325440">
    <property type="component" value="Unassembled WGS sequence"/>
</dbReference>
<dbReference type="InterPro" id="IPR037047">
    <property type="entry name" value="PITH_dom_sf"/>
</dbReference>
<keyword evidence="5" id="KW-1185">Reference proteome</keyword>
<sequence>MVVKEIMHDPQFQEELNTNGMRLVVVDFSATWCGPCRRIAPLYDELSNKYERAVFLKVDVDKCQETASSQGVSAMPTFIFYRNKVKVAKIQGADIAAVENKLKQLYEAACEVSGEECGVPGQMDLSSFIMKNQCEALNDSDDHPLSALLESRSFMESDCDQQLIVSLTFTQSVKVHSIKIKAPKDNGPKLLKLFINQPNTLDFDSATCNVATQELELKPEELDGKVVNLMYVKFQNVHNLQIFIINNQTDEEITKIDALSIIGMPISTTNMGDFKRVAGKVGEAH</sequence>
<proteinExistence type="predicted"/>
<accession>A0A5E4NHB6</accession>
<dbReference type="InterPro" id="IPR010400">
    <property type="entry name" value="PITH_dom"/>
</dbReference>
<dbReference type="InterPro" id="IPR017937">
    <property type="entry name" value="Thioredoxin_CS"/>
</dbReference>
<feature type="domain" description="PITH" evidence="3">
    <location>
        <begin position="114"/>
        <end position="281"/>
    </location>
</feature>
<dbReference type="EMBL" id="CABPRJ010001910">
    <property type="protein sequence ID" value="VVC40934.1"/>
    <property type="molecule type" value="Genomic_DNA"/>
</dbReference>
<dbReference type="PROSITE" id="PS00194">
    <property type="entry name" value="THIOREDOXIN_1"/>
    <property type="match status" value="1"/>
</dbReference>
<dbReference type="Pfam" id="PF00085">
    <property type="entry name" value="Thioredoxin"/>
    <property type="match status" value="1"/>
</dbReference>
<evidence type="ECO:0000256" key="1">
    <source>
        <dbReference type="ARBA" id="ARBA00023157"/>
    </source>
</evidence>
<dbReference type="CDD" id="cd02947">
    <property type="entry name" value="TRX_family"/>
    <property type="match status" value="1"/>
</dbReference>
<dbReference type="InterPro" id="IPR013766">
    <property type="entry name" value="Thioredoxin_domain"/>
</dbReference>
<evidence type="ECO:0000313" key="4">
    <source>
        <dbReference type="EMBL" id="VVC40934.1"/>
    </source>
</evidence>
<evidence type="ECO:0000259" key="2">
    <source>
        <dbReference type="PROSITE" id="PS51352"/>
    </source>
</evidence>
<evidence type="ECO:0000313" key="5">
    <source>
        <dbReference type="Proteomes" id="UP000325440"/>
    </source>
</evidence>
<protein>
    <submittedName>
        <fullName evidence="4">PITH domain,Thioredoxin-like fold,Galactose-binding domain-like,Thioredoxin, conserved</fullName>
    </submittedName>
</protein>
<dbReference type="Pfam" id="PF06201">
    <property type="entry name" value="PITH"/>
    <property type="match status" value="1"/>
</dbReference>
<dbReference type="Gene3D" id="3.40.30.10">
    <property type="entry name" value="Glutaredoxin"/>
    <property type="match status" value="1"/>
</dbReference>
<dbReference type="FunFam" id="3.40.30.10:FF:000245">
    <property type="entry name" value="Thioredoxin"/>
    <property type="match status" value="1"/>
</dbReference>
<dbReference type="PROSITE" id="PS51532">
    <property type="entry name" value="PITH"/>
    <property type="match status" value="1"/>
</dbReference>
<feature type="domain" description="Thioredoxin" evidence="2">
    <location>
        <begin position="3"/>
        <end position="107"/>
    </location>
</feature>